<reference evidence="11" key="1">
    <citation type="submission" date="2022-06" db="EMBL/GenBank/DDBJ databases">
        <authorList>
            <person name="Berger JAMES D."/>
            <person name="Berger JAMES D."/>
        </authorList>
    </citation>
    <scope>NUCLEOTIDE SEQUENCE [LARGE SCALE GENOMIC DNA]</scope>
</reference>
<dbReference type="PROSITE" id="PS00031">
    <property type="entry name" value="NUCLEAR_REC_DBD_1"/>
    <property type="match status" value="1"/>
</dbReference>
<evidence type="ECO:0000256" key="6">
    <source>
        <dbReference type="ARBA" id="ARBA00023163"/>
    </source>
</evidence>
<evidence type="ECO:0000256" key="2">
    <source>
        <dbReference type="ARBA" id="ARBA00022771"/>
    </source>
</evidence>
<dbReference type="InterPro" id="IPR001628">
    <property type="entry name" value="Znf_hrmn_rcpt"/>
</dbReference>
<organism evidence="11 12">
    <name type="scientific">Trichobilharzia regenti</name>
    <name type="common">Nasal bird schistosome</name>
    <dbReference type="NCBI Taxonomy" id="157069"/>
    <lineage>
        <taxon>Eukaryota</taxon>
        <taxon>Metazoa</taxon>
        <taxon>Spiralia</taxon>
        <taxon>Lophotrochozoa</taxon>
        <taxon>Platyhelminthes</taxon>
        <taxon>Trematoda</taxon>
        <taxon>Digenea</taxon>
        <taxon>Strigeidida</taxon>
        <taxon>Schistosomatoidea</taxon>
        <taxon>Schistosomatidae</taxon>
        <taxon>Trichobilharzia</taxon>
    </lineage>
</organism>
<dbReference type="SUPFAM" id="SSF48508">
    <property type="entry name" value="Nuclear receptor ligand-binding domain"/>
    <property type="match status" value="1"/>
</dbReference>
<dbReference type="AlphaFoldDB" id="A0AA85JA91"/>
<dbReference type="GO" id="GO:0043565">
    <property type="term" value="F:sequence-specific DNA binding"/>
    <property type="evidence" value="ECO:0007669"/>
    <property type="project" value="InterPro"/>
</dbReference>
<accession>A0AA85JA91</accession>
<feature type="domain" description="Nuclear receptor" evidence="10">
    <location>
        <begin position="332"/>
        <end position="407"/>
    </location>
</feature>
<dbReference type="PROSITE" id="PS51030">
    <property type="entry name" value="NUCLEAR_REC_DBD_2"/>
    <property type="match status" value="1"/>
</dbReference>
<dbReference type="GO" id="GO:0008270">
    <property type="term" value="F:zinc ion binding"/>
    <property type="evidence" value="ECO:0007669"/>
    <property type="project" value="UniProtKB-KW"/>
</dbReference>
<dbReference type="WBParaSite" id="TREG1_135210.1">
    <property type="protein sequence ID" value="TREG1_135210.1"/>
    <property type="gene ID" value="TREG1_135210"/>
</dbReference>
<keyword evidence="5" id="KW-0238">DNA-binding</keyword>
<protein>
    <recommendedName>
        <fullName evidence="10">Nuclear receptor domain-containing protein</fullName>
    </recommendedName>
</protein>
<feature type="compositionally biased region" description="Polar residues" evidence="9">
    <location>
        <begin position="641"/>
        <end position="659"/>
    </location>
</feature>
<evidence type="ECO:0000259" key="10">
    <source>
        <dbReference type="PROSITE" id="PS51030"/>
    </source>
</evidence>
<dbReference type="PRINTS" id="PR00047">
    <property type="entry name" value="STROIDFINGER"/>
</dbReference>
<dbReference type="CDD" id="cd06916">
    <property type="entry name" value="NR_DBD_like"/>
    <property type="match status" value="1"/>
</dbReference>
<evidence type="ECO:0000256" key="8">
    <source>
        <dbReference type="ARBA" id="ARBA00023242"/>
    </source>
</evidence>
<feature type="region of interest" description="Disordered" evidence="9">
    <location>
        <begin position="1"/>
        <end position="27"/>
    </location>
</feature>
<dbReference type="Proteomes" id="UP000050795">
    <property type="component" value="Unassembled WGS sequence"/>
</dbReference>
<dbReference type="InterPro" id="IPR050274">
    <property type="entry name" value="Nuclear_hormone_rcpt_NR2"/>
</dbReference>
<dbReference type="InterPro" id="IPR035500">
    <property type="entry name" value="NHR-like_dom_sf"/>
</dbReference>
<evidence type="ECO:0000256" key="5">
    <source>
        <dbReference type="ARBA" id="ARBA00023125"/>
    </source>
</evidence>
<proteinExistence type="predicted"/>
<reference evidence="12" key="2">
    <citation type="submission" date="2023-11" db="UniProtKB">
        <authorList>
            <consortium name="WormBaseParasite"/>
        </authorList>
    </citation>
    <scope>IDENTIFICATION</scope>
</reference>
<keyword evidence="3" id="KW-0862">Zinc</keyword>
<keyword evidence="1" id="KW-0479">Metal-binding</keyword>
<evidence type="ECO:0000256" key="7">
    <source>
        <dbReference type="ARBA" id="ARBA00023170"/>
    </source>
</evidence>
<dbReference type="Gene3D" id="1.10.565.10">
    <property type="entry name" value="Retinoid X Receptor"/>
    <property type="match status" value="1"/>
</dbReference>
<keyword evidence="6" id="KW-0804">Transcription</keyword>
<dbReference type="Pfam" id="PF00105">
    <property type="entry name" value="zf-C4"/>
    <property type="match status" value="1"/>
</dbReference>
<dbReference type="GO" id="GO:0003700">
    <property type="term" value="F:DNA-binding transcription factor activity"/>
    <property type="evidence" value="ECO:0007669"/>
    <property type="project" value="InterPro"/>
</dbReference>
<dbReference type="SMART" id="SM00399">
    <property type="entry name" value="ZnF_C4"/>
    <property type="match status" value="1"/>
</dbReference>
<dbReference type="Gene3D" id="3.30.50.10">
    <property type="entry name" value="Erythroid Transcription Factor GATA-1, subunit A"/>
    <property type="match status" value="1"/>
</dbReference>
<keyword evidence="7" id="KW-0675">Receptor</keyword>
<evidence type="ECO:0000256" key="3">
    <source>
        <dbReference type="ARBA" id="ARBA00022833"/>
    </source>
</evidence>
<evidence type="ECO:0000313" key="12">
    <source>
        <dbReference type="WBParaSite" id="TREG1_135210.1"/>
    </source>
</evidence>
<keyword evidence="2" id="KW-0863">Zinc-finger</keyword>
<dbReference type="SUPFAM" id="SSF57716">
    <property type="entry name" value="Glucocorticoid receptor-like (DNA-binding domain)"/>
    <property type="match status" value="1"/>
</dbReference>
<dbReference type="PANTHER" id="PTHR24083">
    <property type="entry name" value="NUCLEAR HORMONE RECEPTOR"/>
    <property type="match status" value="1"/>
</dbReference>
<name>A0AA85JA91_TRIRE</name>
<evidence type="ECO:0000313" key="11">
    <source>
        <dbReference type="Proteomes" id="UP000050795"/>
    </source>
</evidence>
<evidence type="ECO:0000256" key="4">
    <source>
        <dbReference type="ARBA" id="ARBA00023015"/>
    </source>
</evidence>
<sequence length="1038" mass="117803">MMKPDWENKRQNKKVDRVQKTTRRKKKERIETHINYQFYMNSLPEKSFSNINGNNNSIDSSSTDYCYYYKEMIYAKDGYTIRPTGKPVIGNPTTNRLNITQCNTYNSLPTQMTTVYGNPKNPNFCRLDSSNLQLCSAQNQALSTSSNSNSPACLMSAAAAATTTTTTNSPSVSTLPAGMIDEVRLSQVEWIQQLNTQGKLSSPHSLLPCMMMVRKVASDSNNNTTITNNNSNIVNDITPVNNAFHKSNNEKHSLAYRQIESLMKSKEILTSQGKNQDVINDVNAYKEEVGEDENNSSDRCTVEYDDDDNTNSNDHEDVDGEEDVEDVDADIQHLCQVCGDRSSGKHYGQYTCEGCKSFFKRSVRKSASYICRSAGQCPVDAQRRNQCQACRMSRCLLAGMKKESVQRARASSQTHMCPSTPYSSHSVIAAAAVAAAYFHGTGGTVDSIPTGFIPSQTAPPVENSYATVHSSQRNPVLTCSQYLTQSKYITSNGVNRFSNQLPEMRYNPYGGVMNTCFTHPNTEYTPNVPQLIESRGITNSEKNSLYTPYTQQYECSPTVRHANSSSNEVYYHLPNQNAQQIYYSTSLTPTVTLSSSSSSAISTTSPISRVNFNKIISSHKGTEFIHPFNDRSQLQRNQSNTYTAGNNIIPDMNTSGQPDSSSFSPSPSSSMHHPQEMYSLIIDLQKTIEEWIMSKEYTISPIYLGHNYHIEAVILSANQLLNRISYILNKLQSFKHASQHNSHTMMPHLNDLNKIQHDIEYTWINESLLLLLSSQSEFTDLQQDNNDVMASMHHLTGMNSTPDTTQTIICELSEKERELLIIQSLPTLVIIHIYQILINWTNSQDNEIVKEIESILYNVNHYNNFKYYKYNESFAYYTRNQLIDNQSISQMVNTHSSDGQNHIIHTNDGHNQFNNNNNSITYRLFTLVNNLKRNNFDTFELACMKTLVLLDSGLLNNESYTKSFEMLKCTIHMVLMKHVINKISCQDNKQQQHHHPQGVITTNHWKLFYRISRRIFSFYQISNELCRIHGFRKVDSKS</sequence>
<dbReference type="InterPro" id="IPR013088">
    <property type="entry name" value="Znf_NHR/GATA"/>
</dbReference>
<keyword evidence="11" id="KW-1185">Reference proteome</keyword>
<feature type="region of interest" description="Disordered" evidence="9">
    <location>
        <begin position="641"/>
        <end position="672"/>
    </location>
</feature>
<feature type="compositionally biased region" description="Low complexity" evidence="9">
    <location>
        <begin position="660"/>
        <end position="670"/>
    </location>
</feature>
<keyword evidence="8" id="KW-0539">Nucleus</keyword>
<evidence type="ECO:0000256" key="1">
    <source>
        <dbReference type="ARBA" id="ARBA00022723"/>
    </source>
</evidence>
<keyword evidence="4" id="KW-0805">Transcription regulation</keyword>
<feature type="compositionally biased region" description="Basic and acidic residues" evidence="9">
    <location>
        <begin position="1"/>
        <end position="19"/>
    </location>
</feature>
<feature type="region of interest" description="Disordered" evidence="9">
    <location>
        <begin position="287"/>
        <end position="323"/>
    </location>
</feature>
<evidence type="ECO:0000256" key="9">
    <source>
        <dbReference type="SAM" id="MobiDB-lite"/>
    </source>
</evidence>